<feature type="compositionally biased region" description="Basic residues" evidence="1">
    <location>
        <begin position="7"/>
        <end position="17"/>
    </location>
</feature>
<dbReference type="InParanoid" id="A0A804LPR1"/>
<proteinExistence type="predicted"/>
<keyword evidence="3" id="KW-1185">Reference proteome</keyword>
<reference evidence="2" key="3">
    <citation type="submission" date="2021-05" db="UniProtKB">
        <authorList>
            <consortium name="EnsemblPlants"/>
        </authorList>
    </citation>
    <scope>IDENTIFICATION</scope>
    <source>
        <strain evidence="2">cv. B73</strain>
    </source>
</reference>
<dbReference type="Gramene" id="Zm00001eb026770_T001">
    <property type="protein sequence ID" value="Zm00001eb026770_P001"/>
    <property type="gene ID" value="Zm00001eb026770"/>
</dbReference>
<feature type="region of interest" description="Disordered" evidence="1">
    <location>
        <begin position="62"/>
        <end position="113"/>
    </location>
</feature>
<reference evidence="2" key="2">
    <citation type="submission" date="2019-07" db="EMBL/GenBank/DDBJ databases">
        <authorList>
            <person name="Seetharam A."/>
            <person name="Woodhouse M."/>
            <person name="Cannon E."/>
        </authorList>
    </citation>
    <scope>NUCLEOTIDE SEQUENCE [LARGE SCALE GENOMIC DNA]</scope>
    <source>
        <strain evidence="2">cv. B73</strain>
    </source>
</reference>
<feature type="compositionally biased region" description="Low complexity" evidence="1">
    <location>
        <begin position="94"/>
        <end position="109"/>
    </location>
</feature>
<accession>A0A804LPR1</accession>
<evidence type="ECO:0000313" key="2">
    <source>
        <dbReference type="EnsemblPlants" id="Zm00001eb026770_P001"/>
    </source>
</evidence>
<name>A0A804LPR1_MAIZE</name>
<feature type="region of interest" description="Disordered" evidence="1">
    <location>
        <begin position="1"/>
        <end position="46"/>
    </location>
</feature>
<reference evidence="3" key="1">
    <citation type="submission" date="2015-12" db="EMBL/GenBank/DDBJ databases">
        <title>Update maize B73 reference genome by single molecule sequencing technologies.</title>
        <authorList>
            <consortium name="Maize Genome Sequencing Project"/>
            <person name="Ware D."/>
        </authorList>
    </citation>
    <scope>NUCLEOTIDE SEQUENCE [LARGE SCALE GENOMIC DNA]</scope>
    <source>
        <strain evidence="3">cv. B73</strain>
    </source>
</reference>
<dbReference type="AlphaFoldDB" id="A0A804LPR1"/>
<evidence type="ECO:0000313" key="3">
    <source>
        <dbReference type="Proteomes" id="UP000007305"/>
    </source>
</evidence>
<protein>
    <submittedName>
        <fullName evidence="2">Uncharacterized protein</fullName>
    </submittedName>
</protein>
<evidence type="ECO:0000256" key="1">
    <source>
        <dbReference type="SAM" id="MobiDB-lite"/>
    </source>
</evidence>
<dbReference type="EnsemblPlants" id="Zm00001eb026770_T001">
    <property type="protein sequence ID" value="Zm00001eb026770_P001"/>
    <property type="gene ID" value="Zm00001eb026770"/>
</dbReference>
<sequence>MAWLRLPARRRSPRSSRRPTSVAPPSPWSSLGRLQPHAHCSSPPHRAPLLAATSPWFPWRSAAHLPGARSRPPRSRTRRRTHADCGGPRDGTGRPSSLSSPRLSPCWSSFASRHQPCSALLCQEMEKKGVR</sequence>
<dbReference type="Proteomes" id="UP000007305">
    <property type="component" value="Chromosome 1"/>
</dbReference>
<feature type="compositionally biased region" description="Basic residues" evidence="1">
    <location>
        <begin position="71"/>
        <end position="81"/>
    </location>
</feature>
<organism evidence="2 3">
    <name type="scientific">Zea mays</name>
    <name type="common">Maize</name>
    <dbReference type="NCBI Taxonomy" id="4577"/>
    <lineage>
        <taxon>Eukaryota</taxon>
        <taxon>Viridiplantae</taxon>
        <taxon>Streptophyta</taxon>
        <taxon>Embryophyta</taxon>
        <taxon>Tracheophyta</taxon>
        <taxon>Spermatophyta</taxon>
        <taxon>Magnoliopsida</taxon>
        <taxon>Liliopsida</taxon>
        <taxon>Poales</taxon>
        <taxon>Poaceae</taxon>
        <taxon>PACMAD clade</taxon>
        <taxon>Panicoideae</taxon>
        <taxon>Andropogonodae</taxon>
        <taxon>Andropogoneae</taxon>
        <taxon>Tripsacinae</taxon>
        <taxon>Zea</taxon>
    </lineage>
</organism>